<dbReference type="PANTHER" id="PTHR36159">
    <property type="entry name" value="PROTEIN CBG23766"/>
    <property type="match status" value="1"/>
</dbReference>
<dbReference type="EMBL" id="OV651813">
    <property type="protein sequence ID" value="CAH1099383.1"/>
    <property type="molecule type" value="Genomic_DNA"/>
</dbReference>
<dbReference type="AlphaFoldDB" id="A0A9P0CER5"/>
<evidence type="ECO:0000313" key="2">
    <source>
        <dbReference type="EMBL" id="CAH1099383.1"/>
    </source>
</evidence>
<dbReference type="PANTHER" id="PTHR36159:SF1">
    <property type="entry name" value="RETROVIRUS-RELATED POL POLYPROTEIN FROM TRANSPOSON 412-LIKE PROTEIN"/>
    <property type="match status" value="1"/>
</dbReference>
<dbReference type="InterPro" id="IPR049512">
    <property type="entry name" value="DJR-like_dom"/>
</dbReference>
<evidence type="ECO:0000313" key="3">
    <source>
        <dbReference type="Proteomes" id="UP001153636"/>
    </source>
</evidence>
<accession>A0A9P0CER5</accession>
<feature type="domain" description="Double jelly roll-like" evidence="1">
    <location>
        <begin position="2"/>
        <end position="113"/>
    </location>
</feature>
<dbReference type="Pfam" id="PF21738">
    <property type="entry name" value="DJR-like_dom"/>
    <property type="match status" value="1"/>
</dbReference>
<keyword evidence="3" id="KW-1185">Reference proteome</keyword>
<proteinExistence type="predicted"/>
<protein>
    <recommendedName>
        <fullName evidence="1">Double jelly roll-like domain-containing protein</fullName>
    </recommendedName>
</protein>
<gene>
    <name evidence="2" type="ORF">PSYICH_LOCUS194</name>
</gene>
<evidence type="ECO:0000259" key="1">
    <source>
        <dbReference type="Pfam" id="PF21738"/>
    </source>
</evidence>
<name>A0A9P0CER5_9CUCU</name>
<sequence length="127" mass="15187">MSTFDHCKLNNIRVFLNSDRYPYHDLNLDFTNNKYATLYDMFANFQESYYHFNLNQPIFNLQEFKEKAPLVYIDCLRQKEVIKSGSIVLRIEFETDEPTSTDISAFCLILHEKEFSYNPLTKTVKQY</sequence>
<dbReference type="Proteomes" id="UP001153636">
    <property type="component" value="Chromosome 1"/>
</dbReference>
<reference evidence="2" key="1">
    <citation type="submission" date="2022-01" db="EMBL/GenBank/DDBJ databases">
        <authorList>
            <person name="King R."/>
        </authorList>
    </citation>
    <scope>NUCLEOTIDE SEQUENCE</scope>
</reference>
<organism evidence="2 3">
    <name type="scientific">Psylliodes chrysocephalus</name>
    <dbReference type="NCBI Taxonomy" id="3402493"/>
    <lineage>
        <taxon>Eukaryota</taxon>
        <taxon>Metazoa</taxon>
        <taxon>Ecdysozoa</taxon>
        <taxon>Arthropoda</taxon>
        <taxon>Hexapoda</taxon>
        <taxon>Insecta</taxon>
        <taxon>Pterygota</taxon>
        <taxon>Neoptera</taxon>
        <taxon>Endopterygota</taxon>
        <taxon>Coleoptera</taxon>
        <taxon>Polyphaga</taxon>
        <taxon>Cucujiformia</taxon>
        <taxon>Chrysomeloidea</taxon>
        <taxon>Chrysomelidae</taxon>
        <taxon>Galerucinae</taxon>
        <taxon>Alticini</taxon>
        <taxon>Psylliodes</taxon>
    </lineage>
</organism>
<dbReference type="OrthoDB" id="7691951at2759"/>